<evidence type="ECO:0000259" key="10">
    <source>
        <dbReference type="Pfam" id="PF14845"/>
    </source>
</evidence>
<dbReference type="GO" id="GO:0005975">
    <property type="term" value="P:carbohydrate metabolic process"/>
    <property type="evidence" value="ECO:0007669"/>
    <property type="project" value="InterPro"/>
</dbReference>
<protein>
    <recommendedName>
        <fullName evidence="6">Beta-hexosaminidase</fullName>
        <ecNumber evidence="6">3.2.1.52</ecNumber>
    </recommendedName>
</protein>
<evidence type="ECO:0000313" key="11">
    <source>
        <dbReference type="Proteomes" id="UP000887540"/>
    </source>
</evidence>
<feature type="active site" description="Proton donor" evidence="7">
    <location>
        <position position="335"/>
    </location>
</feature>
<dbReference type="GO" id="GO:0016020">
    <property type="term" value="C:membrane"/>
    <property type="evidence" value="ECO:0007669"/>
    <property type="project" value="TreeGrafter"/>
</dbReference>
<evidence type="ECO:0000313" key="12">
    <source>
        <dbReference type="WBParaSite" id="ACRNAN_scaffold14831.g16435.t1"/>
    </source>
</evidence>
<comment type="catalytic activity">
    <reaction evidence="1 6">
        <text>Hydrolysis of terminal non-reducing N-acetyl-D-hexosamine residues in N-acetyl-beta-D-hexosaminides.</text>
        <dbReference type="EC" id="3.2.1.52"/>
    </reaction>
</comment>
<evidence type="ECO:0000256" key="6">
    <source>
        <dbReference type="PIRNR" id="PIRNR001093"/>
    </source>
</evidence>
<dbReference type="PANTHER" id="PTHR22600:SF21">
    <property type="entry name" value="BETA-HEXOSAMINIDASE A"/>
    <property type="match status" value="1"/>
</dbReference>
<dbReference type="SUPFAM" id="SSF55545">
    <property type="entry name" value="beta-N-acetylhexosaminidase-like domain"/>
    <property type="match status" value="1"/>
</dbReference>
<dbReference type="InterPro" id="IPR025705">
    <property type="entry name" value="Beta_hexosaminidase_sua/sub"/>
</dbReference>
<feature type="domain" description="Beta-hexosaminidase eukaryotic type N-terminal" evidence="10">
    <location>
        <begin position="37"/>
        <end position="157"/>
    </location>
</feature>
<proteinExistence type="inferred from homology"/>
<dbReference type="PANTHER" id="PTHR22600">
    <property type="entry name" value="BETA-HEXOSAMINIDASE"/>
    <property type="match status" value="1"/>
</dbReference>
<keyword evidence="5 6" id="KW-0326">Glycosidase</keyword>
<keyword evidence="3 6" id="KW-0378">Hydrolase</keyword>
<dbReference type="Pfam" id="PF00728">
    <property type="entry name" value="Glyco_hydro_20"/>
    <property type="match status" value="1"/>
</dbReference>
<feature type="chain" id="PRO_5037471236" description="Beta-hexosaminidase" evidence="8">
    <location>
        <begin position="22"/>
        <end position="505"/>
    </location>
</feature>
<dbReference type="GO" id="GO:0005764">
    <property type="term" value="C:lysosome"/>
    <property type="evidence" value="ECO:0007669"/>
    <property type="project" value="TreeGrafter"/>
</dbReference>
<name>A0A914CUL7_9BILA</name>
<dbReference type="GO" id="GO:0004563">
    <property type="term" value="F:beta-N-acetylhexosaminidase activity"/>
    <property type="evidence" value="ECO:0007669"/>
    <property type="project" value="UniProtKB-EC"/>
</dbReference>
<feature type="domain" description="Glycoside hydrolase family 20 catalytic" evidence="9">
    <location>
        <begin position="179"/>
        <end position="501"/>
    </location>
</feature>
<comment type="similarity">
    <text evidence="2 6">Belongs to the glycosyl hydrolase 20 family.</text>
</comment>
<keyword evidence="8" id="KW-0732">Signal</keyword>
<dbReference type="Pfam" id="PF14845">
    <property type="entry name" value="Glycohydro_20b2"/>
    <property type="match status" value="1"/>
</dbReference>
<dbReference type="InterPro" id="IPR017853">
    <property type="entry name" value="GH"/>
</dbReference>
<keyword evidence="11" id="KW-1185">Reference proteome</keyword>
<reference evidence="12" key="1">
    <citation type="submission" date="2022-11" db="UniProtKB">
        <authorList>
            <consortium name="WormBaseParasite"/>
        </authorList>
    </citation>
    <scope>IDENTIFICATION</scope>
</reference>
<dbReference type="PRINTS" id="PR00738">
    <property type="entry name" value="GLHYDRLASE20"/>
</dbReference>
<dbReference type="Gene3D" id="3.30.379.10">
    <property type="entry name" value="Chitobiase/beta-hexosaminidase domain 2-like"/>
    <property type="match status" value="1"/>
</dbReference>
<organism evidence="11 12">
    <name type="scientific">Acrobeloides nanus</name>
    <dbReference type="NCBI Taxonomy" id="290746"/>
    <lineage>
        <taxon>Eukaryota</taxon>
        <taxon>Metazoa</taxon>
        <taxon>Ecdysozoa</taxon>
        <taxon>Nematoda</taxon>
        <taxon>Chromadorea</taxon>
        <taxon>Rhabditida</taxon>
        <taxon>Tylenchina</taxon>
        <taxon>Cephalobomorpha</taxon>
        <taxon>Cephaloboidea</taxon>
        <taxon>Cephalobidae</taxon>
        <taxon>Acrobeloides</taxon>
    </lineage>
</organism>
<dbReference type="InterPro" id="IPR029019">
    <property type="entry name" value="HEX_eukaryotic_N"/>
</dbReference>
<keyword evidence="4" id="KW-0325">Glycoprotein</keyword>
<evidence type="ECO:0000256" key="8">
    <source>
        <dbReference type="SAM" id="SignalP"/>
    </source>
</evidence>
<dbReference type="WBParaSite" id="ACRNAN_scaffold14831.g16435.t1">
    <property type="protein sequence ID" value="ACRNAN_scaffold14831.g16435.t1"/>
    <property type="gene ID" value="ACRNAN_scaffold14831.g16435"/>
</dbReference>
<dbReference type="InterPro" id="IPR029018">
    <property type="entry name" value="Hex-like_dom2"/>
</dbReference>
<dbReference type="Proteomes" id="UP000887540">
    <property type="component" value="Unplaced"/>
</dbReference>
<dbReference type="InterPro" id="IPR015883">
    <property type="entry name" value="Glyco_hydro_20_cat"/>
</dbReference>
<evidence type="ECO:0000259" key="9">
    <source>
        <dbReference type="Pfam" id="PF00728"/>
    </source>
</evidence>
<accession>A0A914CUL7</accession>
<dbReference type="AlphaFoldDB" id="A0A914CUL7"/>
<evidence type="ECO:0000256" key="2">
    <source>
        <dbReference type="ARBA" id="ARBA00006285"/>
    </source>
</evidence>
<dbReference type="SUPFAM" id="SSF51445">
    <property type="entry name" value="(Trans)glycosidases"/>
    <property type="match status" value="1"/>
</dbReference>
<dbReference type="PIRSF" id="PIRSF001093">
    <property type="entry name" value="B-hxosamndse_ab_euk"/>
    <property type="match status" value="1"/>
</dbReference>
<evidence type="ECO:0000256" key="3">
    <source>
        <dbReference type="ARBA" id="ARBA00022801"/>
    </source>
</evidence>
<evidence type="ECO:0000256" key="4">
    <source>
        <dbReference type="ARBA" id="ARBA00023180"/>
    </source>
</evidence>
<evidence type="ECO:0000256" key="1">
    <source>
        <dbReference type="ARBA" id="ARBA00001231"/>
    </source>
</evidence>
<dbReference type="Gene3D" id="3.20.20.80">
    <property type="entry name" value="Glycosidases"/>
    <property type="match status" value="1"/>
</dbReference>
<feature type="signal peptide" evidence="8">
    <location>
        <begin position="1"/>
        <end position="21"/>
    </location>
</feature>
<dbReference type="GO" id="GO:0006689">
    <property type="term" value="P:ganglioside catabolic process"/>
    <property type="evidence" value="ECO:0007669"/>
    <property type="project" value="TreeGrafter"/>
</dbReference>
<evidence type="ECO:0000256" key="7">
    <source>
        <dbReference type="PIRSR" id="PIRSR001093-1"/>
    </source>
</evidence>
<dbReference type="EC" id="3.2.1.52" evidence="6"/>
<dbReference type="GO" id="GO:0030203">
    <property type="term" value="P:glycosaminoglycan metabolic process"/>
    <property type="evidence" value="ECO:0007669"/>
    <property type="project" value="TreeGrafter"/>
</dbReference>
<evidence type="ECO:0000256" key="5">
    <source>
        <dbReference type="ARBA" id="ARBA00023295"/>
    </source>
</evidence>
<sequence>MVHLNFFHLFGLYCLIVSVKGWFYGRPDPGLMTRGEVWPLPMNVTTFNNFTHVINPATFQFTTQLNCDILQQAFIRYKKLTFPGYAQFKEQVLKQKSLKATLTQLSVQVTKGCDSGYPQMGMDESYTIQLNPTSTSAVLKANEVWGALRGLESFSQMVFKDSNNNWFVNTQTISDKPRFPHRGLLIDSSRHFLSVSILKRNLDLMAQNKMNVFHWHLTDSEAFPYASKRFPDLSAKGAYTPRHVYTQSQIQDIIAYARLRGIRVVPEFDTPGHTGAWGPGMPGLLSLCYDENGQNTILSNLIDPTKDANWDFLTQFFDEALNLFPDNYMHFGGDEVEYYMLWCWYRNSGIMNWMQQHGMGNDTTKLLNYFFQKLVPLVKAARSNTTMIFWQEVLDLGVAPPSSIAHVWKGDTYDEVMSEMYQVTAAGHYAILSSCWYLNYIKYGADWGYVDNSEIKQRGMYYECDPTAFGGSQAQNDLVLGGEAVLWSEFVDGTNLIPRLWHVFS</sequence>